<feature type="region of interest" description="Disordered" evidence="6">
    <location>
        <begin position="1"/>
        <end position="56"/>
    </location>
</feature>
<evidence type="ECO:0000313" key="8">
    <source>
        <dbReference type="EMBL" id="CCK70805.1"/>
    </source>
</evidence>
<dbReference type="Pfam" id="PF00170">
    <property type="entry name" value="bZIP_1"/>
    <property type="match status" value="1"/>
</dbReference>
<name>J7R7F7_HUIN7</name>
<dbReference type="Proteomes" id="UP000006310">
    <property type="component" value="Chromosome 6"/>
</dbReference>
<feature type="compositionally biased region" description="Low complexity" evidence="6">
    <location>
        <begin position="156"/>
        <end position="175"/>
    </location>
</feature>
<dbReference type="RefSeq" id="XP_022465051.1">
    <property type="nucleotide sequence ID" value="XM_022608569.1"/>
</dbReference>
<dbReference type="InterPro" id="IPR046347">
    <property type="entry name" value="bZIP_sf"/>
</dbReference>
<evidence type="ECO:0000256" key="6">
    <source>
        <dbReference type="SAM" id="MobiDB-lite"/>
    </source>
</evidence>
<dbReference type="eggNOG" id="KOG1414">
    <property type="taxonomic scope" value="Eukaryota"/>
</dbReference>
<dbReference type="InterPro" id="IPR004827">
    <property type="entry name" value="bZIP"/>
</dbReference>
<gene>
    <name evidence="8" type="primary">KNAG0F01370</name>
    <name evidence="8" type="ordered locus">KNAG_0F01370</name>
</gene>
<dbReference type="STRING" id="1071383.J7R7F7"/>
<evidence type="ECO:0000256" key="5">
    <source>
        <dbReference type="SAM" id="Coils"/>
    </source>
</evidence>
<dbReference type="EMBL" id="HE978319">
    <property type="protein sequence ID" value="CCK70805.1"/>
    <property type="molecule type" value="Genomic_DNA"/>
</dbReference>
<feature type="region of interest" description="Disordered" evidence="6">
    <location>
        <begin position="86"/>
        <end position="388"/>
    </location>
</feature>
<dbReference type="KEGG" id="kng:KNAG_0F01370"/>
<dbReference type="PANTHER" id="PTHR19304">
    <property type="entry name" value="CYCLIC-AMP RESPONSE ELEMENT BINDING PROTEIN"/>
    <property type="match status" value="1"/>
</dbReference>
<evidence type="ECO:0000313" key="9">
    <source>
        <dbReference type="Proteomes" id="UP000006310"/>
    </source>
</evidence>
<proteinExistence type="predicted"/>
<dbReference type="InterPro" id="IPR020956">
    <property type="entry name" value="TF_Aft1_OSM"/>
</dbReference>
<comment type="subcellular location">
    <subcellularLocation>
        <location evidence="1">Nucleus</location>
    </subcellularLocation>
</comment>
<dbReference type="Pfam" id="PF11786">
    <property type="entry name" value="Aft1_HRA"/>
    <property type="match status" value="1"/>
</dbReference>
<feature type="compositionally biased region" description="Polar residues" evidence="6">
    <location>
        <begin position="233"/>
        <end position="243"/>
    </location>
</feature>
<evidence type="ECO:0000256" key="2">
    <source>
        <dbReference type="ARBA" id="ARBA00023015"/>
    </source>
</evidence>
<dbReference type="OMA" id="HNAQTES"/>
<dbReference type="CDD" id="cd14687">
    <property type="entry name" value="bZIP_ATF2"/>
    <property type="match status" value="1"/>
</dbReference>
<dbReference type="GO" id="GO:0005634">
    <property type="term" value="C:nucleus"/>
    <property type="evidence" value="ECO:0007669"/>
    <property type="project" value="UniProtKB-SubCell"/>
</dbReference>
<dbReference type="SMART" id="SM00338">
    <property type="entry name" value="BRLZ"/>
    <property type="match status" value="1"/>
</dbReference>
<protein>
    <recommendedName>
        <fullName evidence="7">BZIP domain-containing protein</fullName>
    </recommendedName>
</protein>
<feature type="compositionally biased region" description="Polar residues" evidence="6">
    <location>
        <begin position="14"/>
        <end position="29"/>
    </location>
</feature>
<dbReference type="OrthoDB" id="295274at2759"/>
<dbReference type="SUPFAM" id="SSF57959">
    <property type="entry name" value="Leucine zipper domain"/>
    <property type="match status" value="1"/>
</dbReference>
<sequence>MSTTGSGKEAAAVSSLNLEPNPFEQSFASTKEPHARTGSAPQVASASDGDGAVGLTSAVSAGGAVSADAADQQVQLQQQGLPTRMLQKPQQVSGVPHLPSMVWQPSELTGKTPLQGVHSPQPLLEGPGGNGLSRVGNSLTRPNLGGARPSIHGPAFSSSTFLFSSSQRPSIQSPPVLTPGGSKRLPPLLLSPQLVPTNDDAYQSQQQPAQLGGASSGALTDTAGHNKGAPGGQSLQGTVQNPPQGFLSYLPRTGLTPNESSMRTGLTPGGSLYPLLPSLSGVDNTPGKMAVKGATTTATGFSPSNSNLNIPYTSGGAQPQSQGSAAHVPNKRRRVSSTTSSNRSHGPREKRKSSSGGSPVEEADGSRDTGGDHTGEEDADEQERKRKEFLERNRVAASKFRRKKKEYIKKMEHELQFYETEYHELGKVMDTICALNACKSDTPLLYLLETYIQKNDTMNALNLVSHLNQMVSRTRYFQRQGHNPIESSRSQSQSQSHSHSPPYVHLQHMPQPQGPHQQPHHQPQPQHQNHNENQHQHPHPHAHPHIFTGPSAKKRDDGMFLPSKTAAASRTDGLSPHDR</sequence>
<dbReference type="GeneID" id="34526520"/>
<dbReference type="HOGENOM" id="CLU_027901_0_0_1"/>
<feature type="region of interest" description="Disordered" evidence="6">
    <location>
        <begin position="480"/>
        <end position="579"/>
    </location>
</feature>
<reference evidence="9" key="2">
    <citation type="submission" date="2012-08" db="EMBL/GenBank/DDBJ databases">
        <title>Genome sequence of Kazachstania naganishii.</title>
        <authorList>
            <person name="Gordon J.L."/>
            <person name="Armisen D."/>
            <person name="Proux-Wera E."/>
            <person name="OhEigeartaigh S.S."/>
            <person name="Byrne K.P."/>
            <person name="Wolfe K.H."/>
        </authorList>
    </citation>
    <scope>NUCLEOTIDE SEQUENCE [LARGE SCALE GENOMIC DNA]</scope>
    <source>
        <strain evidence="9">ATCC MYA-139 / BCRC 22969 / CBS 8797 / CCRC 22969 / KCTC 17520 / NBRC 10181 / NCYC 3082</strain>
    </source>
</reference>
<organism evidence="8 9">
    <name type="scientific">Huiozyma naganishii (strain ATCC MYA-139 / BCRC 22969 / CBS 8797 / KCTC 17520 / NBRC 10181 / NCYC 3082 / Yp74L-3)</name>
    <name type="common">Yeast</name>
    <name type="synonym">Kazachstania naganishii</name>
    <dbReference type="NCBI Taxonomy" id="1071383"/>
    <lineage>
        <taxon>Eukaryota</taxon>
        <taxon>Fungi</taxon>
        <taxon>Dikarya</taxon>
        <taxon>Ascomycota</taxon>
        <taxon>Saccharomycotina</taxon>
        <taxon>Saccharomycetes</taxon>
        <taxon>Saccharomycetales</taxon>
        <taxon>Saccharomycetaceae</taxon>
        <taxon>Huiozyma</taxon>
    </lineage>
</organism>
<feature type="compositionally biased region" description="Low complexity" evidence="6">
    <location>
        <begin position="185"/>
        <end position="196"/>
    </location>
</feature>
<feature type="compositionally biased region" description="Polar residues" evidence="6">
    <location>
        <begin position="294"/>
        <end position="324"/>
    </location>
</feature>
<reference evidence="8 9" key="1">
    <citation type="journal article" date="2011" name="Proc. Natl. Acad. Sci. U.S.A.">
        <title>Evolutionary erosion of yeast sex chromosomes by mating-type switching accidents.</title>
        <authorList>
            <person name="Gordon J.L."/>
            <person name="Armisen D."/>
            <person name="Proux-Wera E."/>
            <person name="Oheigeartaigh S.S."/>
            <person name="Byrne K.P."/>
            <person name="Wolfe K.H."/>
        </authorList>
    </citation>
    <scope>NUCLEOTIDE SEQUENCE [LARGE SCALE GENOMIC DNA]</scope>
    <source>
        <strain evidence="9">ATCC MYA-139 / BCRC 22969 / CBS 8797 / CCRC 22969 / KCTC 17520 / NBRC 10181 / NCYC 3082</strain>
    </source>
</reference>
<feature type="compositionally biased region" description="Polar residues" evidence="6">
    <location>
        <begin position="200"/>
        <end position="209"/>
    </location>
</feature>
<keyword evidence="5" id="KW-0175">Coiled coil</keyword>
<feature type="compositionally biased region" description="Low complexity" evidence="6">
    <location>
        <begin position="487"/>
        <end position="528"/>
    </location>
</feature>
<dbReference type="GO" id="GO:0003700">
    <property type="term" value="F:DNA-binding transcription factor activity"/>
    <property type="evidence" value="ECO:0007669"/>
    <property type="project" value="InterPro"/>
</dbReference>
<evidence type="ECO:0000256" key="1">
    <source>
        <dbReference type="ARBA" id="ARBA00004123"/>
    </source>
</evidence>
<keyword evidence="9" id="KW-1185">Reference proteome</keyword>
<keyword evidence="3" id="KW-0804">Transcription</keyword>
<evidence type="ECO:0000259" key="7">
    <source>
        <dbReference type="SMART" id="SM00338"/>
    </source>
</evidence>
<feature type="coiled-coil region" evidence="5">
    <location>
        <begin position="401"/>
        <end position="428"/>
    </location>
</feature>
<dbReference type="Pfam" id="PF11785">
    <property type="entry name" value="Aft1_OSA"/>
    <property type="match status" value="1"/>
</dbReference>
<keyword evidence="4" id="KW-0539">Nucleus</keyword>
<dbReference type="Gene3D" id="1.20.5.170">
    <property type="match status" value="1"/>
</dbReference>
<feature type="domain" description="BZIP" evidence="7">
    <location>
        <begin position="380"/>
        <end position="438"/>
    </location>
</feature>
<dbReference type="InterPro" id="IPR021755">
    <property type="entry name" value="TF_Aft1_HRA"/>
</dbReference>
<feature type="compositionally biased region" description="Basic and acidic residues" evidence="6">
    <location>
        <begin position="364"/>
        <end position="388"/>
    </location>
</feature>
<accession>J7R7F7</accession>
<dbReference type="AlphaFoldDB" id="J7R7F7"/>
<dbReference type="InterPro" id="IPR051027">
    <property type="entry name" value="bZIP_transcription_factors"/>
</dbReference>
<evidence type="ECO:0000256" key="4">
    <source>
        <dbReference type="ARBA" id="ARBA00023242"/>
    </source>
</evidence>
<keyword evidence="2" id="KW-0805">Transcription regulation</keyword>
<feature type="compositionally biased region" description="Low complexity" evidence="6">
    <location>
        <begin position="264"/>
        <end position="281"/>
    </location>
</feature>
<evidence type="ECO:0000256" key="3">
    <source>
        <dbReference type="ARBA" id="ARBA00023163"/>
    </source>
</evidence>